<dbReference type="EMBL" id="JAEAOA010001004">
    <property type="protein sequence ID" value="KAK3601707.1"/>
    <property type="molecule type" value="Genomic_DNA"/>
</dbReference>
<keyword evidence="2" id="KW-1185">Reference proteome</keyword>
<comment type="caution">
    <text evidence="1">The sequence shown here is derived from an EMBL/GenBank/DDBJ whole genome shotgun (WGS) entry which is preliminary data.</text>
</comment>
<dbReference type="Proteomes" id="UP001195483">
    <property type="component" value="Unassembled WGS sequence"/>
</dbReference>
<accession>A0AAE0T0U0</accession>
<protein>
    <submittedName>
        <fullName evidence="1">Uncharacterized protein</fullName>
    </submittedName>
</protein>
<gene>
    <name evidence="1" type="ORF">CHS0354_016066</name>
</gene>
<reference evidence="1" key="3">
    <citation type="submission" date="2023-05" db="EMBL/GenBank/DDBJ databases">
        <authorList>
            <person name="Smith C.H."/>
        </authorList>
    </citation>
    <scope>NUCLEOTIDE SEQUENCE</scope>
    <source>
        <strain evidence="1">CHS0354</strain>
        <tissue evidence="1">Mantle</tissue>
    </source>
</reference>
<reference evidence="1" key="2">
    <citation type="journal article" date="2021" name="Genome Biol. Evol.">
        <title>Developing a high-quality reference genome for a parasitic bivalve with doubly uniparental inheritance (Bivalvia: Unionida).</title>
        <authorList>
            <person name="Smith C.H."/>
        </authorList>
    </citation>
    <scope>NUCLEOTIDE SEQUENCE</scope>
    <source>
        <strain evidence="1">CHS0354</strain>
        <tissue evidence="1">Mantle</tissue>
    </source>
</reference>
<dbReference type="AlphaFoldDB" id="A0AAE0T0U0"/>
<organism evidence="1 2">
    <name type="scientific">Potamilus streckersoni</name>
    <dbReference type="NCBI Taxonomy" id="2493646"/>
    <lineage>
        <taxon>Eukaryota</taxon>
        <taxon>Metazoa</taxon>
        <taxon>Spiralia</taxon>
        <taxon>Lophotrochozoa</taxon>
        <taxon>Mollusca</taxon>
        <taxon>Bivalvia</taxon>
        <taxon>Autobranchia</taxon>
        <taxon>Heteroconchia</taxon>
        <taxon>Palaeoheterodonta</taxon>
        <taxon>Unionida</taxon>
        <taxon>Unionoidea</taxon>
        <taxon>Unionidae</taxon>
        <taxon>Ambleminae</taxon>
        <taxon>Lampsilini</taxon>
        <taxon>Potamilus</taxon>
    </lineage>
</organism>
<reference evidence="1" key="1">
    <citation type="journal article" date="2021" name="Genome Biol. Evol.">
        <title>A High-Quality Reference Genome for a Parasitic Bivalve with Doubly Uniparental Inheritance (Bivalvia: Unionida).</title>
        <authorList>
            <person name="Smith C.H."/>
        </authorList>
    </citation>
    <scope>NUCLEOTIDE SEQUENCE</scope>
    <source>
        <strain evidence="1">CHS0354</strain>
    </source>
</reference>
<sequence>MSRRELVLLGIGLKAGTCYFGGYSTRLRRLVGEENDATCYSFTTEEDTVKGGVNRLDVQVLSWEKSSIFYRITHSARMESCLCFVTRFPEAMKSVPEGT</sequence>
<name>A0AAE0T0U0_9BIVA</name>
<evidence type="ECO:0000313" key="1">
    <source>
        <dbReference type="EMBL" id="KAK3601707.1"/>
    </source>
</evidence>
<evidence type="ECO:0000313" key="2">
    <source>
        <dbReference type="Proteomes" id="UP001195483"/>
    </source>
</evidence>
<proteinExistence type="predicted"/>